<dbReference type="EMBL" id="MN103543">
    <property type="protein sequence ID" value="QEM42050.1"/>
    <property type="molecule type" value="Genomic_DNA"/>
</dbReference>
<accession>A0A5C1K834</accession>
<evidence type="ECO:0000313" key="2">
    <source>
        <dbReference type="Proteomes" id="UP000322144"/>
    </source>
</evidence>
<evidence type="ECO:0000313" key="1">
    <source>
        <dbReference type="EMBL" id="QEM42050.1"/>
    </source>
</evidence>
<protein>
    <submittedName>
        <fullName evidence="1">Uncharacterized protein</fullName>
    </submittedName>
</protein>
<reference evidence="1 2" key="1">
    <citation type="submission" date="2019-06" db="EMBL/GenBank/DDBJ databases">
        <title>A distant relative of Phikzvirus genus phages from a therapeutic phage collection.</title>
        <authorList>
            <person name="Hejnowicz M.S."/>
            <person name="Dabrowski K."/>
            <person name="Gawor J."/>
            <person name="Weber-Dabrowska B."/>
            <person name="Gromadka R."/>
            <person name="Lobocka M.B."/>
        </authorList>
    </citation>
    <scope>NUCLEOTIDE SEQUENCE [LARGE SCALE GENOMIC DNA]</scope>
</reference>
<organism evidence="1 2">
    <name type="scientific">Pseudomonas phage vB_PaeM_PS119XW</name>
    <dbReference type="NCBI Taxonomy" id="2601632"/>
    <lineage>
        <taxon>Viruses</taxon>
        <taxon>Duplodnaviria</taxon>
        <taxon>Heunggongvirae</taxon>
        <taxon>Uroviricota</taxon>
        <taxon>Caudoviricetes</taxon>
        <taxon>Chimalliviridae</taxon>
        <taxon>Pawinskivirus</taxon>
        <taxon>Pawinskivirus PS119XW</taxon>
    </lineage>
</organism>
<dbReference type="Proteomes" id="UP000322144">
    <property type="component" value="Segment"/>
</dbReference>
<dbReference type="RefSeq" id="YP_010661061.1">
    <property type="nucleotide sequence ID" value="NC_070882.1"/>
</dbReference>
<sequence length="201" mass="22788">MKQLRKEILSNTIDGIPSACELHLYVDFIFNVPVFIVHNQLANDFDVDDVRRYGAVFVDFYSAMNFMQLAKATWYGNTEIELGRVQGCIKYHELYELLEDKNGDDELIIEISAGNKFVFLTVGDDPNSLHFTSDISKACNFNNLGHADMIIARLGLACEMASVTEIIKTGVFNDHDVVNFSVLRKTAERTHSVVRHYTTNI</sequence>
<proteinExistence type="predicted"/>
<dbReference type="GeneID" id="77937071"/>
<dbReference type="KEGG" id="vg:77937071"/>
<keyword evidence="2" id="KW-1185">Reference proteome</keyword>
<name>A0A5C1K834_9CAUD</name>